<evidence type="ECO:0000259" key="6">
    <source>
        <dbReference type="PROSITE" id="PS50075"/>
    </source>
</evidence>
<evidence type="ECO:0000256" key="4">
    <source>
        <dbReference type="ARBA" id="ARBA00022553"/>
    </source>
</evidence>
<dbReference type="InterPro" id="IPR010080">
    <property type="entry name" value="Thioester_reductase-like_dom"/>
</dbReference>
<accession>A0A1Y0IIB3</accession>
<dbReference type="GO" id="GO:0044550">
    <property type="term" value="P:secondary metabolite biosynthetic process"/>
    <property type="evidence" value="ECO:0007669"/>
    <property type="project" value="TreeGrafter"/>
</dbReference>
<dbReference type="GO" id="GO:0005737">
    <property type="term" value="C:cytoplasm"/>
    <property type="evidence" value="ECO:0007669"/>
    <property type="project" value="TreeGrafter"/>
</dbReference>
<proteinExistence type="inferred from homology"/>
<dbReference type="KEGG" id="tum:CBW65_03575"/>
<dbReference type="Gene3D" id="3.30.559.30">
    <property type="entry name" value="Nonribosomal peptide synthetase, condensation domain"/>
    <property type="match status" value="1"/>
</dbReference>
<dbReference type="SUPFAM" id="SSF47336">
    <property type="entry name" value="ACP-like"/>
    <property type="match status" value="1"/>
</dbReference>
<name>A0A1Y0IIB3_9BACL</name>
<dbReference type="GO" id="GO:0003824">
    <property type="term" value="F:catalytic activity"/>
    <property type="evidence" value="ECO:0007669"/>
    <property type="project" value="InterPro"/>
</dbReference>
<dbReference type="EMBL" id="CP021434">
    <property type="protein sequence ID" value="ARU60242.1"/>
    <property type="molecule type" value="Genomic_DNA"/>
</dbReference>
<gene>
    <name evidence="7" type="ORF">CBW65_03575</name>
</gene>
<dbReference type="Proteomes" id="UP000195437">
    <property type="component" value="Chromosome"/>
</dbReference>
<dbReference type="OrthoDB" id="9765680at2"/>
<dbReference type="Pfam" id="PF07993">
    <property type="entry name" value="NAD_binding_4"/>
    <property type="match status" value="1"/>
</dbReference>
<evidence type="ECO:0000256" key="1">
    <source>
        <dbReference type="ARBA" id="ARBA00001957"/>
    </source>
</evidence>
<dbReference type="PANTHER" id="PTHR45527:SF1">
    <property type="entry name" value="FATTY ACID SYNTHASE"/>
    <property type="match status" value="1"/>
</dbReference>
<dbReference type="InterPro" id="IPR045851">
    <property type="entry name" value="AMP-bd_C_sf"/>
</dbReference>
<keyword evidence="3" id="KW-0596">Phosphopantetheine</keyword>
<dbReference type="Pfam" id="PF00550">
    <property type="entry name" value="PP-binding"/>
    <property type="match status" value="1"/>
</dbReference>
<evidence type="ECO:0000256" key="2">
    <source>
        <dbReference type="ARBA" id="ARBA00006432"/>
    </source>
</evidence>
<dbReference type="PROSITE" id="PS00455">
    <property type="entry name" value="AMP_BINDING"/>
    <property type="match status" value="1"/>
</dbReference>
<dbReference type="SUPFAM" id="SSF51735">
    <property type="entry name" value="NAD(P)-binding Rossmann-fold domains"/>
    <property type="match status" value="1"/>
</dbReference>
<reference evidence="8" key="1">
    <citation type="submission" date="2017-05" db="EMBL/GenBank/DDBJ databases">
        <authorList>
            <person name="Sung H."/>
        </authorList>
    </citation>
    <scope>NUCLEOTIDE SEQUENCE [LARGE SCALE GENOMIC DNA]</scope>
    <source>
        <strain evidence="8">AR23208</strain>
    </source>
</reference>
<dbReference type="Pfam" id="PF00501">
    <property type="entry name" value="AMP-binding"/>
    <property type="match status" value="1"/>
</dbReference>
<dbReference type="AlphaFoldDB" id="A0A1Y0IIB3"/>
<dbReference type="GO" id="GO:0043041">
    <property type="term" value="P:amino acid activation for nonribosomal peptide biosynthetic process"/>
    <property type="evidence" value="ECO:0007669"/>
    <property type="project" value="TreeGrafter"/>
</dbReference>
<dbReference type="SUPFAM" id="SSF56801">
    <property type="entry name" value="Acetyl-CoA synthetase-like"/>
    <property type="match status" value="1"/>
</dbReference>
<dbReference type="InterPro" id="IPR010071">
    <property type="entry name" value="AA_adenyl_dom"/>
</dbReference>
<keyword evidence="5" id="KW-0045">Antibiotic biosynthesis</keyword>
<dbReference type="GO" id="GO:0017000">
    <property type="term" value="P:antibiotic biosynthetic process"/>
    <property type="evidence" value="ECO:0007669"/>
    <property type="project" value="UniProtKB-KW"/>
</dbReference>
<evidence type="ECO:0000313" key="7">
    <source>
        <dbReference type="EMBL" id="ARU60242.1"/>
    </source>
</evidence>
<dbReference type="PIRSF" id="PIRSF001617">
    <property type="entry name" value="Alpha-AR"/>
    <property type="match status" value="1"/>
</dbReference>
<dbReference type="Gene3D" id="3.30.300.30">
    <property type="match status" value="1"/>
</dbReference>
<dbReference type="PROSITE" id="PS50075">
    <property type="entry name" value="CARRIER"/>
    <property type="match status" value="1"/>
</dbReference>
<dbReference type="PROSITE" id="PS00012">
    <property type="entry name" value="PHOSPHOPANTETHEINE"/>
    <property type="match status" value="1"/>
</dbReference>
<organism evidence="7 8">
    <name type="scientific">Tumebacillus avium</name>
    <dbReference type="NCBI Taxonomy" id="1903704"/>
    <lineage>
        <taxon>Bacteria</taxon>
        <taxon>Bacillati</taxon>
        <taxon>Bacillota</taxon>
        <taxon>Bacilli</taxon>
        <taxon>Bacillales</taxon>
        <taxon>Alicyclobacillaceae</taxon>
        <taxon>Tumebacillus</taxon>
    </lineage>
</organism>
<dbReference type="CDD" id="cd05235">
    <property type="entry name" value="SDR_e1"/>
    <property type="match status" value="1"/>
</dbReference>
<evidence type="ECO:0000256" key="3">
    <source>
        <dbReference type="ARBA" id="ARBA00022450"/>
    </source>
</evidence>
<protein>
    <recommendedName>
        <fullName evidence="6">Carrier domain-containing protein</fullName>
    </recommendedName>
</protein>
<comment type="cofactor">
    <cofactor evidence="1">
        <name>pantetheine 4'-phosphate</name>
        <dbReference type="ChEBI" id="CHEBI:47942"/>
    </cofactor>
</comment>
<dbReference type="NCBIfam" id="TIGR01733">
    <property type="entry name" value="AA-adenyl-dom"/>
    <property type="match status" value="1"/>
</dbReference>
<dbReference type="Gene3D" id="3.40.50.12780">
    <property type="entry name" value="N-terminal domain of ligase-like"/>
    <property type="match status" value="1"/>
</dbReference>
<dbReference type="InterPro" id="IPR009081">
    <property type="entry name" value="PP-bd_ACP"/>
</dbReference>
<dbReference type="PANTHER" id="PTHR45527">
    <property type="entry name" value="NONRIBOSOMAL PEPTIDE SYNTHETASE"/>
    <property type="match status" value="1"/>
</dbReference>
<dbReference type="Pfam" id="PF00668">
    <property type="entry name" value="Condensation"/>
    <property type="match status" value="1"/>
</dbReference>
<sequence>MLDRYSQNMMLTSGKYAEEKKYWQDKLDGHEMCGFPADRLRQDSAAYRPALLTSSLHGETFQTWNRVSNGASLAWYMSLLLGVTYLLHRYTGKRDLTVGMPGFTQHAEGGRNRFYALRTDLLHGDTGRDLLLRIKETVTEARKYHHITYEMLRLQEMGVAGLAADSLLPQFQTLVLMSNLHDLRQVEELQADTVFAFELQADRVEIKLCYNELLYEAATMEGLLRHFQRVMTLVAGGLEEQLSLHDLLLADERERMLVRFNDTGALFPLDQTLHQLLAVQAAATPDQIAARTETGDLTYRELHEKSNQFAHWLTAQGVEPGERVAILAERSLLTLVQLFGILKAGATYVPLEPDAPRERMEQVLAGSGCQRVVSAASCDWDTVFGLSTEDLDLTVAPDALAYVIYTSGSTGVPKGVATTHRAALNTIFDINQKFTVGAADTVIGISSLCFDLSVYDIFGTVAAGATLVLVPDQRDLKGIVTLAAQHGVTVWNSVPAILDLAVPYLEEMGVGSQLRLFLLSGDWIPVGLFGKVKSILPAAQMISLGGATEGAIWSIYYPMVQAEPGTSVPYGSPLANQRIYVLSDDLQPCPYGVEGEICIGGAGVAVGYYNDPVRTAAAFVEHPEYGRLYKTGDYGVFTRHGYIKLHGRRDFQVKIHGFRVETQEIQAALTGLDGIVEAVITARGEREADKALCAYYVSTVPYGVEELRTGLQARLPAYMIPVYFVQMAMLPLSANGKIDLSALPHPDGSVRRGEAYEAPRNEVEERLAVVWQEVLQVERIGIHDNFFSLGGDSMKALRVIAKLNVDFSLEINDLFEKQTIANLAQSVFLQAGNLKRRIEQLKEFERMIGRPETVESQAYRLPEYQARNAAYAGIDSAARKTYRHIMLTGSTGYLGAHLLKQLLESTDSRVYTLVRGEDAQSRLEQKLAFYHGADWFATYQERVEIIPGDLSLDRFGLSEAEYAELAGRIDCILNPAANVKHYGRYEEFFGPNIHGVEELIEFAASGTHKDIHHICTVGIASGTVEGQPFAYYTEYDTDLGQTTDNFYHRTKMEAERLLLRAREERGLNVSIYRTGNLVFQSHSGKFQENIEDNAFYALIGATVKLQIVPEAATFLMDFTFVDEASRAILQLFDRADLQNEIWHVVNPNIVDIGHLANMLASEGVELNALPLDDFLDYLAERYGDHPDSRFVEHILRYIGIFSVPPRLTHFHVLADKTAGLLARTGFSWSGLEPGHVKKMLAYCRAVQFL</sequence>
<dbReference type="InterPro" id="IPR000873">
    <property type="entry name" value="AMP-dep_synth/lig_dom"/>
</dbReference>
<dbReference type="SUPFAM" id="SSF52777">
    <property type="entry name" value="CoA-dependent acyltransferases"/>
    <property type="match status" value="1"/>
</dbReference>
<dbReference type="InterPro" id="IPR036291">
    <property type="entry name" value="NAD(P)-bd_dom_sf"/>
</dbReference>
<dbReference type="GO" id="GO:0031177">
    <property type="term" value="F:phosphopantetheine binding"/>
    <property type="evidence" value="ECO:0007669"/>
    <property type="project" value="TreeGrafter"/>
</dbReference>
<feature type="domain" description="Carrier" evidence="6">
    <location>
        <begin position="758"/>
        <end position="834"/>
    </location>
</feature>
<keyword evidence="8" id="KW-1185">Reference proteome</keyword>
<dbReference type="Gene3D" id="3.40.50.720">
    <property type="entry name" value="NAD(P)-binding Rossmann-like Domain"/>
    <property type="match status" value="1"/>
</dbReference>
<keyword evidence="4" id="KW-0597">Phosphoprotein</keyword>
<evidence type="ECO:0000256" key="5">
    <source>
        <dbReference type="ARBA" id="ARBA00023194"/>
    </source>
</evidence>
<dbReference type="InterPro" id="IPR006162">
    <property type="entry name" value="Ppantetheine_attach_site"/>
</dbReference>
<dbReference type="RefSeq" id="WP_087455629.1">
    <property type="nucleotide sequence ID" value="NZ_CP021434.1"/>
</dbReference>
<dbReference type="FunFam" id="1.10.1200.10:FF:000005">
    <property type="entry name" value="Nonribosomal peptide synthetase 1"/>
    <property type="match status" value="1"/>
</dbReference>
<dbReference type="InterPro" id="IPR001242">
    <property type="entry name" value="Condensation_dom"/>
</dbReference>
<comment type="similarity">
    <text evidence="2">Belongs to the ATP-dependent AMP-binding enzyme family.</text>
</comment>
<dbReference type="InterPro" id="IPR020845">
    <property type="entry name" value="AMP-binding_CS"/>
</dbReference>
<dbReference type="InterPro" id="IPR042099">
    <property type="entry name" value="ANL_N_sf"/>
</dbReference>
<dbReference type="InterPro" id="IPR013120">
    <property type="entry name" value="FAR_NAD-bd"/>
</dbReference>
<dbReference type="Gene3D" id="1.10.1200.10">
    <property type="entry name" value="ACP-like"/>
    <property type="match status" value="1"/>
</dbReference>
<dbReference type="InterPro" id="IPR036736">
    <property type="entry name" value="ACP-like_sf"/>
</dbReference>
<evidence type="ECO:0000313" key="8">
    <source>
        <dbReference type="Proteomes" id="UP000195437"/>
    </source>
</evidence>